<dbReference type="RefSeq" id="WP_344718134.1">
    <property type="nucleotide sequence ID" value="NZ_BAAAUS010000001.1"/>
</dbReference>
<feature type="chain" id="PRO_5045772461" evidence="1">
    <location>
        <begin position="23"/>
        <end position="63"/>
    </location>
</feature>
<dbReference type="Proteomes" id="UP001597114">
    <property type="component" value="Unassembled WGS sequence"/>
</dbReference>
<keyword evidence="3" id="KW-1185">Reference proteome</keyword>
<proteinExistence type="predicted"/>
<evidence type="ECO:0000313" key="3">
    <source>
        <dbReference type="Proteomes" id="UP001597114"/>
    </source>
</evidence>
<evidence type="ECO:0000256" key="1">
    <source>
        <dbReference type="SAM" id="SignalP"/>
    </source>
</evidence>
<accession>A0ABW4EXS0</accession>
<comment type="caution">
    <text evidence="2">The sequence shown here is derived from an EMBL/GenBank/DDBJ whole genome shotgun (WGS) entry which is preliminary data.</text>
</comment>
<evidence type="ECO:0000313" key="2">
    <source>
        <dbReference type="EMBL" id="MFD1518874.1"/>
    </source>
</evidence>
<protein>
    <submittedName>
        <fullName evidence="2">Uncharacterized protein</fullName>
    </submittedName>
</protein>
<dbReference type="EMBL" id="JBHUCO010000015">
    <property type="protein sequence ID" value="MFD1518874.1"/>
    <property type="molecule type" value="Genomic_DNA"/>
</dbReference>
<sequence length="63" mass="6416">MEGSFSHHACLLVLTVLSTVLAPALVACGSDRGGSEETATGPAQPRTVVHARGETQVLADRSG</sequence>
<reference evidence="3" key="1">
    <citation type="journal article" date="2019" name="Int. J. Syst. Evol. Microbiol.">
        <title>The Global Catalogue of Microorganisms (GCM) 10K type strain sequencing project: providing services to taxonomists for standard genome sequencing and annotation.</title>
        <authorList>
            <consortium name="The Broad Institute Genomics Platform"/>
            <consortium name="The Broad Institute Genome Sequencing Center for Infectious Disease"/>
            <person name="Wu L."/>
            <person name="Ma J."/>
        </authorList>
    </citation>
    <scope>NUCLEOTIDE SEQUENCE [LARGE SCALE GENOMIC DNA]</scope>
    <source>
        <strain evidence="3">CCM 7043</strain>
    </source>
</reference>
<name>A0ABW4EXS0_9PSEU</name>
<gene>
    <name evidence="2" type="ORF">ACFSJD_15360</name>
</gene>
<keyword evidence="1" id="KW-0732">Signal</keyword>
<feature type="signal peptide" evidence="1">
    <location>
        <begin position="1"/>
        <end position="22"/>
    </location>
</feature>
<organism evidence="2 3">
    <name type="scientific">Pseudonocardia yunnanensis</name>
    <dbReference type="NCBI Taxonomy" id="58107"/>
    <lineage>
        <taxon>Bacteria</taxon>
        <taxon>Bacillati</taxon>
        <taxon>Actinomycetota</taxon>
        <taxon>Actinomycetes</taxon>
        <taxon>Pseudonocardiales</taxon>
        <taxon>Pseudonocardiaceae</taxon>
        <taxon>Pseudonocardia</taxon>
    </lineage>
</organism>